<name>A0A830F312_9EURY</name>
<proteinExistence type="predicted"/>
<keyword evidence="1" id="KW-0479">Metal-binding</keyword>
<comment type="caution">
    <text evidence="4">The sequence shown here is derived from an EMBL/GenBank/DDBJ whole genome shotgun (WGS) entry which is preliminary data.</text>
</comment>
<dbReference type="Proteomes" id="UP000607197">
    <property type="component" value="Unassembled WGS sequence"/>
</dbReference>
<feature type="domain" description="SWIM-type" evidence="3">
    <location>
        <begin position="46"/>
        <end position="87"/>
    </location>
</feature>
<keyword evidence="1" id="KW-0862">Zinc</keyword>
<protein>
    <recommendedName>
        <fullName evidence="3">SWIM-type domain-containing protein</fullName>
    </recommendedName>
</protein>
<evidence type="ECO:0000313" key="4">
    <source>
        <dbReference type="EMBL" id="GGL57804.1"/>
    </source>
</evidence>
<evidence type="ECO:0000313" key="5">
    <source>
        <dbReference type="Proteomes" id="UP000607197"/>
    </source>
</evidence>
<accession>A0A830F312</accession>
<evidence type="ECO:0000256" key="1">
    <source>
        <dbReference type="PROSITE-ProRule" id="PRU00325"/>
    </source>
</evidence>
<dbReference type="RefSeq" id="WP_188977513.1">
    <property type="nucleotide sequence ID" value="NZ_BMPG01000002.1"/>
</dbReference>
<reference evidence="4" key="1">
    <citation type="journal article" date="2014" name="Int. J. Syst. Evol. Microbiol.">
        <title>Complete genome sequence of Corynebacterium casei LMG S-19264T (=DSM 44701T), isolated from a smear-ripened cheese.</title>
        <authorList>
            <consortium name="US DOE Joint Genome Institute (JGI-PGF)"/>
            <person name="Walter F."/>
            <person name="Albersmeier A."/>
            <person name="Kalinowski J."/>
            <person name="Ruckert C."/>
        </authorList>
    </citation>
    <scope>NUCLEOTIDE SEQUENCE</scope>
    <source>
        <strain evidence="4">JCM 19596</strain>
    </source>
</reference>
<feature type="region of interest" description="Disordered" evidence="2">
    <location>
        <begin position="109"/>
        <end position="146"/>
    </location>
</feature>
<reference evidence="4" key="2">
    <citation type="submission" date="2020-09" db="EMBL/GenBank/DDBJ databases">
        <authorList>
            <person name="Sun Q."/>
            <person name="Ohkuma M."/>
        </authorList>
    </citation>
    <scope>NUCLEOTIDE SEQUENCE</scope>
    <source>
        <strain evidence="4">JCM 19596</strain>
    </source>
</reference>
<dbReference type="GO" id="GO:0008270">
    <property type="term" value="F:zinc ion binding"/>
    <property type="evidence" value="ECO:0007669"/>
    <property type="project" value="UniProtKB-KW"/>
</dbReference>
<evidence type="ECO:0000256" key="2">
    <source>
        <dbReference type="SAM" id="MobiDB-lite"/>
    </source>
</evidence>
<dbReference type="EMBL" id="BMPG01000002">
    <property type="protein sequence ID" value="GGL57804.1"/>
    <property type="molecule type" value="Genomic_DNA"/>
</dbReference>
<dbReference type="InterPro" id="IPR007527">
    <property type="entry name" value="Znf_SWIM"/>
</dbReference>
<keyword evidence="5" id="KW-1185">Reference proteome</keyword>
<evidence type="ECO:0000259" key="3">
    <source>
        <dbReference type="PROSITE" id="PS50966"/>
    </source>
</evidence>
<dbReference type="PROSITE" id="PS50966">
    <property type="entry name" value="ZF_SWIM"/>
    <property type="match status" value="1"/>
</dbReference>
<organism evidence="4 5">
    <name type="scientific">Halocalculus aciditolerans</name>
    <dbReference type="NCBI Taxonomy" id="1383812"/>
    <lineage>
        <taxon>Archaea</taxon>
        <taxon>Methanobacteriati</taxon>
        <taxon>Methanobacteriota</taxon>
        <taxon>Stenosarchaea group</taxon>
        <taxon>Halobacteria</taxon>
        <taxon>Halobacteriales</taxon>
        <taxon>Halobacteriaceae</taxon>
        <taxon>Halocalculus</taxon>
    </lineage>
</organism>
<sequence>MTYLDFKREAEASSTSWERADPHQALIERQSPIDYVVTLRDGATAHRVTYAAERGARVGYCDCKGFQYRDEDDSPCAHLCVLRKADFIGATSVDGQLIEAGDAVALEATDATETEPELVTDGGREPVEWQAGGQDERTFGQGWTGR</sequence>
<gene>
    <name evidence="4" type="ORF">GCM10009039_14980</name>
</gene>
<dbReference type="OrthoDB" id="318346at2157"/>
<keyword evidence="1" id="KW-0863">Zinc-finger</keyword>
<dbReference type="AlphaFoldDB" id="A0A830F312"/>